<dbReference type="Proteomes" id="UP000256621">
    <property type="component" value="Chromosome"/>
</dbReference>
<dbReference type="EMBL" id="MVCE01000002">
    <property type="protein sequence ID" value="PGF35112.1"/>
    <property type="molecule type" value="Genomic_DNA"/>
</dbReference>
<evidence type="ECO:0000313" key="5">
    <source>
        <dbReference type="Proteomes" id="UP000256621"/>
    </source>
</evidence>
<dbReference type="EMBL" id="CP031442">
    <property type="protein sequence ID" value="AXM06889.1"/>
    <property type="molecule type" value="Genomic_DNA"/>
</dbReference>
<feature type="region of interest" description="Disordered" evidence="1">
    <location>
        <begin position="1"/>
        <end position="46"/>
    </location>
</feature>
<reference evidence="2 5" key="2">
    <citation type="submission" date="2018-08" db="EMBL/GenBank/DDBJ databases">
        <title>Genome sequencing of Cutibacterium acnes KCOM 1315.</title>
        <authorList>
            <person name="Kook J.-K."/>
            <person name="Park S.-N."/>
            <person name="Lim Y.K."/>
        </authorList>
    </citation>
    <scope>NUCLEOTIDE SEQUENCE [LARGE SCALE GENOMIC DNA]</scope>
    <source>
        <strain evidence="2 5">KCOM 1315</strain>
    </source>
</reference>
<gene>
    <name evidence="3" type="ORF">B1B09_05815</name>
    <name evidence="2" type="ORF">DXN06_06880</name>
</gene>
<feature type="compositionally biased region" description="Polar residues" evidence="1">
    <location>
        <begin position="9"/>
        <end position="20"/>
    </location>
</feature>
<feature type="compositionally biased region" description="Basic and acidic residues" evidence="1">
    <location>
        <begin position="30"/>
        <end position="46"/>
    </location>
</feature>
<proteinExistence type="predicted"/>
<reference evidence="3 4" key="1">
    <citation type="submission" date="2017-02" db="EMBL/GenBank/DDBJ databases">
        <title>Prevalence of linear plasmids in Cutibacterium acnes isolates obtained from cancerous prostatic tissue.</title>
        <authorList>
            <person name="Davidsson S."/>
            <person name="Bruggemann H."/>
        </authorList>
    </citation>
    <scope>NUCLEOTIDE SEQUENCE [LARGE SCALE GENOMIC DNA]</scope>
    <source>
        <strain evidence="3 4">11-78</strain>
    </source>
</reference>
<name>A0A2B7I1I7_CUTAC</name>
<protein>
    <submittedName>
        <fullName evidence="3">Uncharacterized protein</fullName>
    </submittedName>
</protein>
<accession>A0A2B7I1I7</accession>
<evidence type="ECO:0000256" key="1">
    <source>
        <dbReference type="SAM" id="MobiDB-lite"/>
    </source>
</evidence>
<sequence>MVAPHRPQNVATLAVNQTSSSERKLRKPREKQDPPENRNRARQLRREYPVRSAITGGRTRTLLTCGIEADTTQRFITGNYHRPHRGEHRPGCAPILDWVSR</sequence>
<organism evidence="3 4">
    <name type="scientific">Cutibacterium acnes</name>
    <name type="common">Propionibacterium acnes</name>
    <dbReference type="NCBI Taxonomy" id="1747"/>
    <lineage>
        <taxon>Bacteria</taxon>
        <taxon>Bacillati</taxon>
        <taxon>Actinomycetota</taxon>
        <taxon>Actinomycetes</taxon>
        <taxon>Propionibacteriales</taxon>
        <taxon>Propionibacteriaceae</taxon>
        <taxon>Cutibacterium</taxon>
    </lineage>
</organism>
<evidence type="ECO:0000313" key="3">
    <source>
        <dbReference type="EMBL" id="PGF35112.1"/>
    </source>
</evidence>
<evidence type="ECO:0000313" key="4">
    <source>
        <dbReference type="Proteomes" id="UP000226191"/>
    </source>
</evidence>
<dbReference type="AlphaFoldDB" id="A0A2B7I1I7"/>
<evidence type="ECO:0000313" key="2">
    <source>
        <dbReference type="EMBL" id="AXM06889.1"/>
    </source>
</evidence>
<dbReference type="Proteomes" id="UP000226191">
    <property type="component" value="Unassembled WGS sequence"/>
</dbReference>